<dbReference type="Pfam" id="PF19517">
    <property type="entry name" value="DUF6050"/>
    <property type="match status" value="1"/>
</dbReference>
<name>A0ABT1Y860_9FIRM</name>
<keyword evidence="3" id="KW-1185">Reference proteome</keyword>
<feature type="transmembrane region" description="Helical" evidence="1">
    <location>
        <begin position="73"/>
        <end position="101"/>
    </location>
</feature>
<organism evidence="2 3">
    <name type="scientific">Dehalobacterium formicoaceticum</name>
    <dbReference type="NCBI Taxonomy" id="51515"/>
    <lineage>
        <taxon>Bacteria</taxon>
        <taxon>Bacillati</taxon>
        <taxon>Bacillota</taxon>
        <taxon>Clostridia</taxon>
        <taxon>Eubacteriales</taxon>
        <taxon>Peptococcaceae</taxon>
        <taxon>Dehalobacterium</taxon>
    </lineage>
</organism>
<reference evidence="2 3" key="1">
    <citation type="submission" date="2022-08" db="EMBL/GenBank/DDBJ databases">
        <title>Proteogenomics of the novel Dehalobacterium formicoaceticum strain EZ94 highlights a key role of methyltransferases during anaerobic dichloromethane degradation.</title>
        <authorList>
            <person name="Wasmund K."/>
        </authorList>
    </citation>
    <scope>NUCLEOTIDE SEQUENCE [LARGE SCALE GENOMIC DNA]</scope>
    <source>
        <strain evidence="2 3">EZ94</strain>
    </source>
</reference>
<evidence type="ECO:0000313" key="3">
    <source>
        <dbReference type="Proteomes" id="UP001524944"/>
    </source>
</evidence>
<accession>A0ABT1Y860</accession>
<keyword evidence="1" id="KW-0472">Membrane</keyword>
<sequence length="129" mass="14689">MTRKEIAKDFFTKVVLPVFLAWLLFAMFKPVFTNDGVTDYFKVWLACGVPFGIWRLRVWLIPRGFDIGGTVGVWALNIIIGGLIGGVVVVWRLLVAAWYTILTVYRLVTYNSESNRIAREIVATYPISE</sequence>
<evidence type="ECO:0000313" key="2">
    <source>
        <dbReference type="EMBL" id="MCR6547069.1"/>
    </source>
</evidence>
<dbReference type="InterPro" id="IPR046113">
    <property type="entry name" value="DUF6050"/>
</dbReference>
<comment type="caution">
    <text evidence="2">The sequence shown here is derived from an EMBL/GenBank/DDBJ whole genome shotgun (WGS) entry which is preliminary data.</text>
</comment>
<keyword evidence="1" id="KW-0812">Transmembrane</keyword>
<dbReference type="EMBL" id="JANPWE010000019">
    <property type="protein sequence ID" value="MCR6547069.1"/>
    <property type="molecule type" value="Genomic_DNA"/>
</dbReference>
<keyword evidence="1" id="KW-1133">Transmembrane helix</keyword>
<protein>
    <submittedName>
        <fullName evidence="2">DUF6050 family protein</fullName>
    </submittedName>
</protein>
<dbReference type="Proteomes" id="UP001524944">
    <property type="component" value="Unassembled WGS sequence"/>
</dbReference>
<evidence type="ECO:0000256" key="1">
    <source>
        <dbReference type="SAM" id="Phobius"/>
    </source>
</evidence>
<proteinExistence type="predicted"/>
<dbReference type="RefSeq" id="WP_257914208.1">
    <property type="nucleotide sequence ID" value="NZ_JANPWE010000019.1"/>
</dbReference>
<gene>
    <name evidence="2" type="ORF">NVS47_16400</name>
</gene>